<sequence length="60" mass="7054">VHYPIPIYRQKALTAYGYKEGDFPVTDAHTKKIITFPCDQHLSKEEMDYVVSIIKEFYSK</sequence>
<accession>M6ZTT0</accession>
<dbReference type="EMBL" id="AKWN02000211">
    <property type="protein sequence ID" value="EMP07682.1"/>
    <property type="molecule type" value="Genomic_DNA"/>
</dbReference>
<evidence type="ECO:0000313" key="1">
    <source>
        <dbReference type="EMBL" id="EMP07682.1"/>
    </source>
</evidence>
<proteinExistence type="predicted"/>
<evidence type="ECO:0000313" key="2">
    <source>
        <dbReference type="Proteomes" id="UP000012117"/>
    </source>
</evidence>
<gene>
    <name evidence="1" type="ORF">LEP1GSC124_0230</name>
</gene>
<dbReference type="Proteomes" id="UP000012117">
    <property type="component" value="Unassembled WGS sequence"/>
</dbReference>
<dbReference type="GO" id="GO:0008483">
    <property type="term" value="F:transaminase activity"/>
    <property type="evidence" value="ECO:0007669"/>
    <property type="project" value="UniProtKB-KW"/>
</dbReference>
<dbReference type="Pfam" id="PF01041">
    <property type="entry name" value="DegT_DnrJ_EryC1"/>
    <property type="match status" value="1"/>
</dbReference>
<dbReference type="BioCyc" id="LINT1193029:G11R4-5108-MONOMER"/>
<keyword evidence="1" id="KW-0032">Aminotransferase</keyword>
<keyword evidence="1" id="KW-0808">Transferase</keyword>
<dbReference type="AlphaFoldDB" id="M6ZTT0"/>
<reference evidence="1 2" key="1">
    <citation type="submission" date="2013-01" db="EMBL/GenBank/DDBJ databases">
        <authorList>
            <person name="Harkins D.M."/>
            <person name="Durkin A.S."/>
            <person name="Brinkac L.M."/>
            <person name="Haft D.H."/>
            <person name="Selengut J.D."/>
            <person name="Sanka R."/>
            <person name="DePew J."/>
            <person name="Purushe J."/>
            <person name="Picardeau M."/>
            <person name="Werts C."/>
            <person name="Goarant C."/>
            <person name="Vinetz J.M."/>
            <person name="Sutton G.G."/>
            <person name="Nierman W.C."/>
            <person name="Fouts D.E."/>
        </authorList>
    </citation>
    <scope>NUCLEOTIDE SEQUENCE [LARGE SCALE GENOMIC DNA]</scope>
    <source>
        <strain evidence="1 2">200701872</strain>
    </source>
</reference>
<dbReference type="InterPro" id="IPR015422">
    <property type="entry name" value="PyrdxlP-dep_Trfase_small"/>
</dbReference>
<comment type="caution">
    <text evidence="1">The sequence shown here is derived from an EMBL/GenBank/DDBJ whole genome shotgun (WGS) entry which is preliminary data.</text>
</comment>
<dbReference type="SUPFAM" id="SSF53383">
    <property type="entry name" value="PLP-dependent transferases"/>
    <property type="match status" value="1"/>
</dbReference>
<protein>
    <submittedName>
        <fullName evidence="1">DegT/DnrJ/EryC1/StrS aminotransferase domain protein</fullName>
    </submittedName>
</protein>
<organism evidence="1 2">
    <name type="scientific">Leptospira interrogans serovar Pyrogenes str. 200701872</name>
    <dbReference type="NCBI Taxonomy" id="1193029"/>
    <lineage>
        <taxon>Bacteria</taxon>
        <taxon>Pseudomonadati</taxon>
        <taxon>Spirochaetota</taxon>
        <taxon>Spirochaetia</taxon>
        <taxon>Leptospirales</taxon>
        <taxon>Leptospiraceae</taxon>
        <taxon>Leptospira</taxon>
    </lineage>
</organism>
<dbReference type="Gene3D" id="3.90.1150.10">
    <property type="entry name" value="Aspartate Aminotransferase, domain 1"/>
    <property type="match status" value="1"/>
</dbReference>
<dbReference type="InterPro" id="IPR000653">
    <property type="entry name" value="DegT/StrS_aminotransferase"/>
</dbReference>
<name>M6ZTT0_LEPIR</name>
<feature type="non-terminal residue" evidence="1">
    <location>
        <position position="1"/>
    </location>
</feature>
<dbReference type="InterPro" id="IPR015424">
    <property type="entry name" value="PyrdxlP-dep_Trfase"/>
</dbReference>